<dbReference type="PROSITE" id="PS51404">
    <property type="entry name" value="DYP_PEROXIDASE"/>
    <property type="match status" value="1"/>
</dbReference>
<evidence type="ECO:0000256" key="2">
    <source>
        <dbReference type="ARBA" id="ARBA00022559"/>
    </source>
</evidence>
<reference evidence="7" key="1">
    <citation type="submission" date="2023-03" db="EMBL/GenBank/DDBJ databases">
        <authorList>
            <person name="Steffen K."/>
            <person name="Cardenas P."/>
        </authorList>
    </citation>
    <scope>NUCLEOTIDE SEQUENCE</scope>
</reference>
<comment type="caution">
    <text evidence="7">The sequence shown here is derived from an EMBL/GenBank/DDBJ whole genome shotgun (WGS) entry which is preliminary data.</text>
</comment>
<sequence>HDHHVTLRESHVISCAGTENPAEEDDRVRVAVSDKCGGSYCITQRWIHKHDVIASGEDRTLEGWIGRSKADSIEQSRKSVSAHVARMVGGTTTPTNKPFEIVRHSQPYGTVTGESGLFFIGYAASPANFEYMLDRMVGSQGDGVCDDIMRLSSCVSGSYWYFPSNQQLRLLATS</sequence>
<keyword evidence="4" id="KW-0560">Oxidoreductase</keyword>
<comment type="cofactor">
    <cofactor evidence="1">
        <name>heme b</name>
        <dbReference type="ChEBI" id="CHEBI:60344"/>
    </cofactor>
</comment>
<organism evidence="7 8">
    <name type="scientific">Geodia barretti</name>
    <name type="common">Barrett's horny sponge</name>
    <dbReference type="NCBI Taxonomy" id="519541"/>
    <lineage>
        <taxon>Eukaryota</taxon>
        <taxon>Metazoa</taxon>
        <taxon>Porifera</taxon>
        <taxon>Demospongiae</taxon>
        <taxon>Heteroscleromorpha</taxon>
        <taxon>Tetractinellida</taxon>
        <taxon>Astrophorina</taxon>
        <taxon>Geodiidae</taxon>
        <taxon>Geodia</taxon>
    </lineage>
</organism>
<dbReference type="PANTHER" id="PTHR30521">
    <property type="entry name" value="DEFERROCHELATASE/PEROXIDASE"/>
    <property type="match status" value="1"/>
</dbReference>
<protein>
    <submittedName>
        <fullName evidence="7">Dye-decolorizing peroxidase YfeX</fullName>
    </submittedName>
</protein>
<keyword evidence="5" id="KW-0408">Iron</keyword>
<dbReference type="GO" id="GO:0005829">
    <property type="term" value="C:cytosol"/>
    <property type="evidence" value="ECO:0007669"/>
    <property type="project" value="TreeGrafter"/>
</dbReference>
<dbReference type="SUPFAM" id="SSF54909">
    <property type="entry name" value="Dimeric alpha+beta barrel"/>
    <property type="match status" value="1"/>
</dbReference>
<dbReference type="EMBL" id="CASHTH010001902">
    <property type="protein sequence ID" value="CAI8021454.1"/>
    <property type="molecule type" value="Genomic_DNA"/>
</dbReference>
<accession>A0AA35S1Y9</accession>
<keyword evidence="2 7" id="KW-0575">Peroxidase</keyword>
<evidence type="ECO:0000256" key="1">
    <source>
        <dbReference type="ARBA" id="ARBA00001970"/>
    </source>
</evidence>
<name>A0AA35S1Y9_GEOBA</name>
<dbReference type="Proteomes" id="UP001174909">
    <property type="component" value="Unassembled WGS sequence"/>
</dbReference>
<feature type="domain" description="Dyp-type peroxidase C-terminal" evidence="6">
    <location>
        <begin position="17"/>
        <end position="166"/>
    </location>
</feature>
<dbReference type="InterPro" id="IPR048328">
    <property type="entry name" value="Dyp_perox_C"/>
</dbReference>
<feature type="non-terminal residue" evidence="7">
    <location>
        <position position="1"/>
    </location>
</feature>
<dbReference type="GO" id="GO:0020037">
    <property type="term" value="F:heme binding"/>
    <property type="evidence" value="ECO:0007669"/>
    <property type="project" value="InterPro"/>
</dbReference>
<proteinExistence type="predicted"/>
<evidence type="ECO:0000256" key="4">
    <source>
        <dbReference type="ARBA" id="ARBA00023002"/>
    </source>
</evidence>
<dbReference type="PANTHER" id="PTHR30521:SF0">
    <property type="entry name" value="DYP-TYPE PEROXIDASE FAMILY PROTEIN"/>
    <property type="match status" value="1"/>
</dbReference>
<dbReference type="InterPro" id="IPR011008">
    <property type="entry name" value="Dimeric_a/b-barrel"/>
</dbReference>
<dbReference type="InterPro" id="IPR006314">
    <property type="entry name" value="Dyp_peroxidase"/>
</dbReference>
<gene>
    <name evidence="7" type="ORF">GBAR_LOCUS12726</name>
</gene>
<dbReference type="Pfam" id="PF20628">
    <property type="entry name" value="Dyp_perox_C"/>
    <property type="match status" value="1"/>
</dbReference>
<dbReference type="GO" id="GO:0004601">
    <property type="term" value="F:peroxidase activity"/>
    <property type="evidence" value="ECO:0007669"/>
    <property type="project" value="UniProtKB-KW"/>
</dbReference>
<dbReference type="GO" id="GO:0046872">
    <property type="term" value="F:metal ion binding"/>
    <property type="evidence" value="ECO:0007669"/>
    <property type="project" value="UniProtKB-KW"/>
</dbReference>
<evidence type="ECO:0000259" key="6">
    <source>
        <dbReference type="Pfam" id="PF20628"/>
    </source>
</evidence>
<keyword evidence="8" id="KW-1185">Reference proteome</keyword>
<dbReference type="AlphaFoldDB" id="A0AA35S1Y9"/>
<keyword evidence="3" id="KW-0479">Metal-binding</keyword>
<evidence type="ECO:0000256" key="5">
    <source>
        <dbReference type="ARBA" id="ARBA00023004"/>
    </source>
</evidence>
<evidence type="ECO:0000313" key="8">
    <source>
        <dbReference type="Proteomes" id="UP001174909"/>
    </source>
</evidence>
<evidence type="ECO:0000256" key="3">
    <source>
        <dbReference type="ARBA" id="ARBA00022723"/>
    </source>
</evidence>
<evidence type="ECO:0000313" key="7">
    <source>
        <dbReference type="EMBL" id="CAI8021454.1"/>
    </source>
</evidence>